<comment type="caution">
    <text evidence="1">The sequence shown here is derived from an EMBL/GenBank/DDBJ whole genome shotgun (WGS) entry which is preliminary data.</text>
</comment>
<dbReference type="Proteomes" id="UP000095347">
    <property type="component" value="Unassembled WGS sequence"/>
</dbReference>
<evidence type="ECO:0000313" key="1">
    <source>
        <dbReference type="EMBL" id="OEJ69156.1"/>
    </source>
</evidence>
<keyword evidence="2" id="KW-1185">Reference proteome</keyword>
<proteinExistence type="predicted"/>
<sequence length="145" mass="15794">MPDTALTPTPLQTYCLDEVTRRAARVALAQHDAVRIPYICQLSGSSEEIMMISRYAAERMVVATKGAIDTDEARVLAMVHIAKLCINDISDLLHMPGQKTAKILMELVARGLAFSHTIHGVLCYVQTDGEVHTQFTDLALGALSA</sequence>
<reference evidence="2" key="1">
    <citation type="submission" date="2016-07" db="EMBL/GenBank/DDBJ databases">
        <authorList>
            <person name="Florea S."/>
            <person name="Webb J.S."/>
            <person name="Jaromczyk J."/>
            <person name="Schardl C.L."/>
        </authorList>
    </citation>
    <scope>NUCLEOTIDE SEQUENCE [LARGE SCALE GENOMIC DNA]</scope>
    <source>
        <strain evidence="2">MV-1</strain>
    </source>
</reference>
<dbReference type="AlphaFoldDB" id="A0A1E5QAU6"/>
<evidence type="ECO:0000313" key="2">
    <source>
        <dbReference type="Proteomes" id="UP000095347"/>
    </source>
</evidence>
<accession>A0A1E5QAU6</accession>
<name>A0A1E5QAU6_9PROT</name>
<dbReference type="RefSeq" id="WP_069956620.1">
    <property type="nucleotide sequence ID" value="NZ_MCGG01000008.1"/>
</dbReference>
<gene>
    <name evidence="1" type="ORF">BEN30_03380</name>
</gene>
<protein>
    <submittedName>
        <fullName evidence="1">Uncharacterized protein</fullName>
    </submittedName>
</protein>
<dbReference type="EMBL" id="MCGG01000008">
    <property type="protein sequence ID" value="OEJ69156.1"/>
    <property type="molecule type" value="Genomic_DNA"/>
</dbReference>
<organism evidence="1 2">
    <name type="scientific">Magnetovibrio blakemorei</name>
    <dbReference type="NCBI Taxonomy" id="28181"/>
    <lineage>
        <taxon>Bacteria</taxon>
        <taxon>Pseudomonadati</taxon>
        <taxon>Pseudomonadota</taxon>
        <taxon>Alphaproteobacteria</taxon>
        <taxon>Rhodospirillales</taxon>
        <taxon>Magnetovibrionaceae</taxon>
        <taxon>Magnetovibrio</taxon>
    </lineage>
</organism>